<evidence type="ECO:0000256" key="3">
    <source>
        <dbReference type="ARBA" id="ARBA00023163"/>
    </source>
</evidence>
<dbReference type="PANTHER" id="PTHR33154">
    <property type="entry name" value="TRANSCRIPTIONAL REGULATOR, ARSR FAMILY"/>
    <property type="match status" value="1"/>
</dbReference>
<dbReference type="Gene3D" id="1.10.10.10">
    <property type="entry name" value="Winged helix-like DNA-binding domain superfamily/Winged helix DNA-binding domain"/>
    <property type="match status" value="1"/>
</dbReference>
<dbReference type="InterPro" id="IPR001845">
    <property type="entry name" value="HTH_ArsR_DNA-bd_dom"/>
</dbReference>
<dbReference type="PRINTS" id="PR00778">
    <property type="entry name" value="HTHARSR"/>
</dbReference>
<dbReference type="InterPro" id="IPR036390">
    <property type="entry name" value="WH_DNA-bd_sf"/>
</dbReference>
<protein>
    <submittedName>
        <fullName evidence="5">Regulatory protein, ArsR</fullName>
    </submittedName>
</protein>
<dbReference type="KEGG" id="amt:Amet_2013"/>
<evidence type="ECO:0000256" key="1">
    <source>
        <dbReference type="ARBA" id="ARBA00023015"/>
    </source>
</evidence>
<feature type="domain" description="HTH arsR-type" evidence="4">
    <location>
        <begin position="1"/>
        <end position="89"/>
    </location>
</feature>
<dbReference type="eggNOG" id="COG0640">
    <property type="taxonomic scope" value="Bacteria"/>
</dbReference>
<dbReference type="SMART" id="SM00418">
    <property type="entry name" value="HTH_ARSR"/>
    <property type="match status" value="1"/>
</dbReference>
<evidence type="ECO:0000313" key="5">
    <source>
        <dbReference type="EMBL" id="ABR48176.1"/>
    </source>
</evidence>
<organism evidence="5 6">
    <name type="scientific">Alkaliphilus metalliredigens (strain QYMF)</name>
    <dbReference type="NCBI Taxonomy" id="293826"/>
    <lineage>
        <taxon>Bacteria</taxon>
        <taxon>Bacillati</taxon>
        <taxon>Bacillota</taxon>
        <taxon>Clostridia</taxon>
        <taxon>Peptostreptococcales</taxon>
        <taxon>Natronincolaceae</taxon>
        <taxon>Alkaliphilus</taxon>
    </lineage>
</organism>
<dbReference type="PROSITE" id="PS50987">
    <property type="entry name" value="HTH_ARSR_2"/>
    <property type="match status" value="1"/>
</dbReference>
<accession>A6TPQ8</accession>
<dbReference type="OrthoDB" id="9798835at2"/>
<sequence>MDFELVFKALGEATRIKIIKLLFHKPMYVCELESILQMSQPRISQHLKTLKTAGLLDMEKEGQRVIYFLNRSVMNSIFSDFLVFLDKPLDQLSDYTQVHERMKLAAEDEDINICKFNYK</sequence>
<proteinExistence type="predicted"/>
<dbReference type="Proteomes" id="UP000001572">
    <property type="component" value="Chromosome"/>
</dbReference>
<evidence type="ECO:0000313" key="6">
    <source>
        <dbReference type="Proteomes" id="UP000001572"/>
    </source>
</evidence>
<keyword evidence="1" id="KW-0805">Transcription regulation</keyword>
<dbReference type="InterPro" id="IPR051081">
    <property type="entry name" value="HTH_MetalResp_TranReg"/>
</dbReference>
<dbReference type="CDD" id="cd00090">
    <property type="entry name" value="HTH_ARSR"/>
    <property type="match status" value="1"/>
</dbReference>
<dbReference type="Pfam" id="PF01022">
    <property type="entry name" value="HTH_5"/>
    <property type="match status" value="1"/>
</dbReference>
<dbReference type="InterPro" id="IPR011991">
    <property type="entry name" value="ArsR-like_HTH"/>
</dbReference>
<dbReference type="EMBL" id="CP000724">
    <property type="protein sequence ID" value="ABR48176.1"/>
    <property type="molecule type" value="Genomic_DNA"/>
</dbReference>
<dbReference type="AlphaFoldDB" id="A6TPQ8"/>
<dbReference type="HOGENOM" id="CLU_097806_3_1_9"/>
<keyword evidence="3" id="KW-0804">Transcription</keyword>
<dbReference type="GO" id="GO:0003700">
    <property type="term" value="F:DNA-binding transcription factor activity"/>
    <property type="evidence" value="ECO:0007669"/>
    <property type="project" value="InterPro"/>
</dbReference>
<name>A6TPQ8_ALKMQ</name>
<dbReference type="NCBIfam" id="NF033788">
    <property type="entry name" value="HTH_metalloreg"/>
    <property type="match status" value="1"/>
</dbReference>
<dbReference type="PANTHER" id="PTHR33154:SF33">
    <property type="entry name" value="TRANSCRIPTIONAL REPRESSOR SDPR"/>
    <property type="match status" value="1"/>
</dbReference>
<keyword evidence="6" id="KW-1185">Reference proteome</keyword>
<evidence type="ECO:0000259" key="4">
    <source>
        <dbReference type="PROSITE" id="PS50987"/>
    </source>
</evidence>
<dbReference type="GO" id="GO:0003677">
    <property type="term" value="F:DNA binding"/>
    <property type="evidence" value="ECO:0007669"/>
    <property type="project" value="UniProtKB-KW"/>
</dbReference>
<dbReference type="SUPFAM" id="SSF46785">
    <property type="entry name" value="Winged helix' DNA-binding domain"/>
    <property type="match status" value="1"/>
</dbReference>
<dbReference type="STRING" id="293826.Amet_2013"/>
<keyword evidence="2" id="KW-0238">DNA-binding</keyword>
<gene>
    <name evidence="5" type="ordered locus">Amet_2013</name>
</gene>
<dbReference type="RefSeq" id="WP_012063156.1">
    <property type="nucleotide sequence ID" value="NC_009633.1"/>
</dbReference>
<dbReference type="InterPro" id="IPR036388">
    <property type="entry name" value="WH-like_DNA-bd_sf"/>
</dbReference>
<evidence type="ECO:0000256" key="2">
    <source>
        <dbReference type="ARBA" id="ARBA00023125"/>
    </source>
</evidence>
<reference evidence="6" key="1">
    <citation type="journal article" date="2016" name="Genome Announc.">
        <title>Complete genome sequence of Alkaliphilus metalliredigens strain QYMF, an alkaliphilic and metal-reducing bacterium isolated from borax-contaminated leachate ponds.</title>
        <authorList>
            <person name="Hwang C."/>
            <person name="Copeland A."/>
            <person name="Lucas S."/>
            <person name="Lapidus A."/>
            <person name="Barry K."/>
            <person name="Detter J.C."/>
            <person name="Glavina Del Rio T."/>
            <person name="Hammon N."/>
            <person name="Israni S."/>
            <person name="Dalin E."/>
            <person name="Tice H."/>
            <person name="Pitluck S."/>
            <person name="Chertkov O."/>
            <person name="Brettin T."/>
            <person name="Bruce D."/>
            <person name="Han C."/>
            <person name="Schmutz J."/>
            <person name="Larimer F."/>
            <person name="Land M.L."/>
            <person name="Hauser L."/>
            <person name="Kyrpides N."/>
            <person name="Mikhailova N."/>
            <person name="Ye Q."/>
            <person name="Zhou J."/>
            <person name="Richardson P."/>
            <person name="Fields M.W."/>
        </authorList>
    </citation>
    <scope>NUCLEOTIDE SEQUENCE [LARGE SCALE GENOMIC DNA]</scope>
    <source>
        <strain evidence="6">QYMF</strain>
    </source>
</reference>